<dbReference type="FunFam" id="1.10.287.130:FF:000001">
    <property type="entry name" value="Two-component sensor histidine kinase"/>
    <property type="match status" value="1"/>
</dbReference>
<dbReference type="PROSITE" id="PS50109">
    <property type="entry name" value="HIS_KIN"/>
    <property type="match status" value="1"/>
</dbReference>
<evidence type="ECO:0000256" key="11">
    <source>
        <dbReference type="ARBA" id="ARBA00023012"/>
    </source>
</evidence>
<dbReference type="Proteomes" id="UP000532273">
    <property type="component" value="Unassembled WGS sequence"/>
</dbReference>
<dbReference type="PROSITE" id="PS50113">
    <property type="entry name" value="PAC"/>
    <property type="match status" value="3"/>
</dbReference>
<protein>
    <recommendedName>
        <fullName evidence="3">histidine kinase</fullName>
        <ecNumber evidence="3">2.7.13.3</ecNumber>
    </recommendedName>
</protein>
<dbReference type="PANTHER" id="PTHR42878">
    <property type="entry name" value="TWO-COMPONENT HISTIDINE KINASE"/>
    <property type="match status" value="1"/>
</dbReference>
<evidence type="ECO:0000256" key="9">
    <source>
        <dbReference type="ARBA" id="ARBA00022840"/>
    </source>
</evidence>
<dbReference type="EMBL" id="JACIEF010000001">
    <property type="protein sequence ID" value="MBB4106924.1"/>
    <property type="molecule type" value="Genomic_DNA"/>
</dbReference>
<evidence type="ECO:0000256" key="3">
    <source>
        <dbReference type="ARBA" id="ARBA00012438"/>
    </source>
</evidence>
<dbReference type="CDD" id="cd00130">
    <property type="entry name" value="PAS"/>
    <property type="match status" value="3"/>
</dbReference>
<comment type="subcellular location">
    <subcellularLocation>
        <location evidence="2">Membrane</location>
        <topology evidence="2">Multi-pass membrane protein</topology>
    </subcellularLocation>
</comment>
<dbReference type="SMART" id="SM00065">
    <property type="entry name" value="GAF"/>
    <property type="match status" value="1"/>
</dbReference>
<dbReference type="InterPro" id="IPR029016">
    <property type="entry name" value="GAF-like_dom_sf"/>
</dbReference>
<dbReference type="GO" id="GO:0016020">
    <property type="term" value="C:membrane"/>
    <property type="evidence" value="ECO:0007669"/>
    <property type="project" value="UniProtKB-SubCell"/>
</dbReference>
<keyword evidence="5" id="KW-0808">Transferase</keyword>
<dbReference type="InterPro" id="IPR000014">
    <property type="entry name" value="PAS"/>
</dbReference>
<keyword evidence="10" id="KW-1133">Transmembrane helix</keyword>
<dbReference type="SUPFAM" id="SSF55874">
    <property type="entry name" value="ATPase domain of HSP90 chaperone/DNA topoisomerase II/histidine kinase"/>
    <property type="match status" value="1"/>
</dbReference>
<evidence type="ECO:0000256" key="12">
    <source>
        <dbReference type="ARBA" id="ARBA00023136"/>
    </source>
</evidence>
<dbReference type="GO" id="GO:0007234">
    <property type="term" value="P:osmosensory signaling via phosphorelay pathway"/>
    <property type="evidence" value="ECO:0007669"/>
    <property type="project" value="TreeGrafter"/>
</dbReference>
<dbReference type="SMART" id="SM00091">
    <property type="entry name" value="PAS"/>
    <property type="match status" value="3"/>
</dbReference>
<dbReference type="PANTHER" id="PTHR42878:SF7">
    <property type="entry name" value="SENSOR HISTIDINE KINASE GLRK"/>
    <property type="match status" value="1"/>
</dbReference>
<evidence type="ECO:0000256" key="8">
    <source>
        <dbReference type="ARBA" id="ARBA00022777"/>
    </source>
</evidence>
<dbReference type="RefSeq" id="WP_229685087.1">
    <property type="nucleotide sequence ID" value="NZ_BMHZ01000002.1"/>
</dbReference>
<dbReference type="Pfam" id="PF13185">
    <property type="entry name" value="GAF_2"/>
    <property type="match status" value="1"/>
</dbReference>
<dbReference type="SMART" id="SM00388">
    <property type="entry name" value="HisKA"/>
    <property type="match status" value="1"/>
</dbReference>
<dbReference type="CDD" id="cd00082">
    <property type="entry name" value="HisKA"/>
    <property type="match status" value="1"/>
</dbReference>
<keyword evidence="4" id="KW-0597">Phosphoprotein</keyword>
<dbReference type="GO" id="GO:0000156">
    <property type="term" value="F:phosphorelay response regulator activity"/>
    <property type="evidence" value="ECO:0007669"/>
    <property type="project" value="TreeGrafter"/>
</dbReference>
<dbReference type="PROSITE" id="PS50112">
    <property type="entry name" value="PAS"/>
    <property type="match status" value="3"/>
</dbReference>
<dbReference type="InterPro" id="IPR003018">
    <property type="entry name" value="GAF"/>
</dbReference>
<comment type="caution">
    <text evidence="16">The sequence shown here is derived from an EMBL/GenBank/DDBJ whole genome shotgun (WGS) entry which is preliminary data.</text>
</comment>
<feature type="domain" description="PAC" evidence="15">
    <location>
        <begin position="199"/>
        <end position="253"/>
    </location>
</feature>
<dbReference type="Gene3D" id="3.30.450.40">
    <property type="match status" value="1"/>
</dbReference>
<dbReference type="SMART" id="SM00387">
    <property type="entry name" value="HATPase_c"/>
    <property type="match status" value="1"/>
</dbReference>
<dbReference type="SMART" id="SM00086">
    <property type="entry name" value="PAC"/>
    <property type="match status" value="3"/>
</dbReference>
<dbReference type="InterPro" id="IPR003661">
    <property type="entry name" value="HisK_dim/P_dom"/>
</dbReference>
<accession>A0A7W6P3X4</accession>
<feature type="domain" description="PAC" evidence="15">
    <location>
        <begin position="77"/>
        <end position="131"/>
    </location>
</feature>
<dbReference type="GO" id="GO:0006355">
    <property type="term" value="P:regulation of DNA-templated transcription"/>
    <property type="evidence" value="ECO:0007669"/>
    <property type="project" value="InterPro"/>
</dbReference>
<dbReference type="InterPro" id="IPR036890">
    <property type="entry name" value="HATPase_C_sf"/>
</dbReference>
<keyword evidence="8" id="KW-0418">Kinase</keyword>
<proteinExistence type="predicted"/>
<dbReference type="InterPro" id="IPR005467">
    <property type="entry name" value="His_kinase_dom"/>
</dbReference>
<dbReference type="InterPro" id="IPR000700">
    <property type="entry name" value="PAS-assoc_C"/>
</dbReference>
<dbReference type="GO" id="GO:0030295">
    <property type="term" value="F:protein kinase activator activity"/>
    <property type="evidence" value="ECO:0007669"/>
    <property type="project" value="TreeGrafter"/>
</dbReference>
<gene>
    <name evidence="16" type="ORF">GGQ60_000884</name>
</gene>
<evidence type="ECO:0000259" key="13">
    <source>
        <dbReference type="PROSITE" id="PS50109"/>
    </source>
</evidence>
<dbReference type="GO" id="GO:0000155">
    <property type="term" value="F:phosphorelay sensor kinase activity"/>
    <property type="evidence" value="ECO:0007669"/>
    <property type="project" value="InterPro"/>
</dbReference>
<evidence type="ECO:0000256" key="7">
    <source>
        <dbReference type="ARBA" id="ARBA00022741"/>
    </source>
</evidence>
<dbReference type="PRINTS" id="PR00344">
    <property type="entry name" value="BCTRLSENSOR"/>
</dbReference>
<keyword evidence="7" id="KW-0547">Nucleotide-binding</keyword>
<dbReference type="InterPro" id="IPR004358">
    <property type="entry name" value="Sig_transdc_His_kin-like_C"/>
</dbReference>
<dbReference type="SUPFAM" id="SSF55781">
    <property type="entry name" value="GAF domain-like"/>
    <property type="match status" value="1"/>
</dbReference>
<evidence type="ECO:0000259" key="15">
    <source>
        <dbReference type="PROSITE" id="PS50113"/>
    </source>
</evidence>
<dbReference type="FunFam" id="3.30.565.10:FF:000006">
    <property type="entry name" value="Sensor histidine kinase WalK"/>
    <property type="match status" value="1"/>
</dbReference>
<keyword evidence="9" id="KW-0067">ATP-binding</keyword>
<dbReference type="AlphaFoldDB" id="A0A7W6P3X4"/>
<keyword evidence="6" id="KW-0812">Transmembrane</keyword>
<dbReference type="SUPFAM" id="SSF55785">
    <property type="entry name" value="PYP-like sensor domain (PAS domain)"/>
    <property type="match status" value="3"/>
</dbReference>
<name>A0A7W6P3X4_9SPHI</name>
<dbReference type="InterPro" id="IPR013767">
    <property type="entry name" value="PAS_fold"/>
</dbReference>
<dbReference type="EC" id="2.7.13.3" evidence="3"/>
<dbReference type="Gene3D" id="1.10.287.130">
    <property type="match status" value="1"/>
</dbReference>
<evidence type="ECO:0000259" key="14">
    <source>
        <dbReference type="PROSITE" id="PS50112"/>
    </source>
</evidence>
<feature type="domain" description="PAC" evidence="15">
    <location>
        <begin position="323"/>
        <end position="375"/>
    </location>
</feature>
<dbReference type="Pfam" id="PF02518">
    <property type="entry name" value="HATPase_c"/>
    <property type="match status" value="1"/>
</dbReference>
<sequence length="775" mass="85724">MEYSKQLFTFKSIFDGMEDAVICHDLDFSITHWNPAAEILFGYSSIETDGASMNIIMDAGYFGEQHQMLNDILNGVKIDNFHSVRKTRAGKDIPVAITISPISDEDGNIVGASQIIRDISREIIAEQQQATLAAIIEGLDDAIISTTLDGIITSWNKGAQTIFGYAASEVTGRHMALLLPADRRHEEDMINSKVSQSNKTAHFQTVHIAKDGTLIPVSLTVSPVRNKKGDVIGTSKIARNITAQKLADEKRATLAAIVESSDDAIISKTLEGIIITWNKGAEHIFGYTESEAVGRHISILIPHNRLDEEDRIISSIRSGKKIDHYQTIRIRKDGKEIPIALTVSPILSSDGTVIGASKIARDITAAREAEIAMENNSQKLLLLNSIGKSISEQMDVNVILQKVTDATTKLTGAAFGAFFYNKLDENGESYMLFTLSGAPREAFEKLGMPRNTALFHPTFSGLGVVRVDDITKDPRYGKMAPHFGMPEGHLPVRSYLAVPVISASGAVTGGLFFGHPEQGVFLEEHEDVVVSIASQAAIALDNSKLFEEVSALSRKKDEFIALASHELKTPLTSMSGFLQILQKTMVTEGLGKKFLDKSIHQLEKLNRLVNDLFDISKVQAGKMQFFFEHFDLGELIQEVCDTFRQSMPTRTFACDLENELFIYGDKMRLEQVIINLINNAVKYAPDALQVDIRAIKNHAENVISITDYGIGISKADQQNIFSQFYRVRNRDQHVSGLGLGLFITKEIVERHNGRIWVESERGKGATFIFTIPHKN</sequence>
<evidence type="ECO:0000256" key="4">
    <source>
        <dbReference type="ARBA" id="ARBA00022553"/>
    </source>
</evidence>
<dbReference type="GO" id="GO:0005524">
    <property type="term" value="F:ATP binding"/>
    <property type="evidence" value="ECO:0007669"/>
    <property type="project" value="UniProtKB-KW"/>
</dbReference>
<comment type="catalytic activity">
    <reaction evidence="1">
        <text>ATP + protein L-histidine = ADP + protein N-phospho-L-histidine.</text>
        <dbReference type="EC" id="2.7.13.3"/>
    </reaction>
</comment>
<dbReference type="Pfam" id="PF00512">
    <property type="entry name" value="HisKA"/>
    <property type="match status" value="1"/>
</dbReference>
<dbReference type="Gene3D" id="3.30.450.20">
    <property type="entry name" value="PAS domain"/>
    <property type="match status" value="3"/>
</dbReference>
<dbReference type="InterPro" id="IPR050351">
    <property type="entry name" value="BphY/WalK/GraS-like"/>
</dbReference>
<dbReference type="Pfam" id="PF13426">
    <property type="entry name" value="PAS_9"/>
    <property type="match status" value="1"/>
</dbReference>
<evidence type="ECO:0000256" key="5">
    <source>
        <dbReference type="ARBA" id="ARBA00022679"/>
    </source>
</evidence>
<organism evidence="16 17">
    <name type="scientific">Pedobacter zeae</name>
    <dbReference type="NCBI Taxonomy" id="1737356"/>
    <lineage>
        <taxon>Bacteria</taxon>
        <taxon>Pseudomonadati</taxon>
        <taxon>Bacteroidota</taxon>
        <taxon>Sphingobacteriia</taxon>
        <taxon>Sphingobacteriales</taxon>
        <taxon>Sphingobacteriaceae</taxon>
        <taxon>Pedobacter</taxon>
    </lineage>
</organism>
<feature type="domain" description="PAS" evidence="14">
    <location>
        <begin position="250"/>
        <end position="319"/>
    </location>
</feature>
<dbReference type="InterPro" id="IPR003594">
    <property type="entry name" value="HATPase_dom"/>
</dbReference>
<feature type="domain" description="Histidine kinase" evidence="13">
    <location>
        <begin position="562"/>
        <end position="775"/>
    </location>
</feature>
<evidence type="ECO:0000313" key="17">
    <source>
        <dbReference type="Proteomes" id="UP000532273"/>
    </source>
</evidence>
<evidence type="ECO:0000256" key="6">
    <source>
        <dbReference type="ARBA" id="ARBA00022692"/>
    </source>
</evidence>
<dbReference type="InterPro" id="IPR001610">
    <property type="entry name" value="PAC"/>
</dbReference>
<keyword evidence="12" id="KW-0472">Membrane</keyword>
<feature type="domain" description="PAS" evidence="14">
    <location>
        <begin position="128"/>
        <end position="197"/>
    </location>
</feature>
<feature type="domain" description="PAS" evidence="14">
    <location>
        <begin position="6"/>
        <end position="58"/>
    </location>
</feature>
<dbReference type="NCBIfam" id="TIGR00229">
    <property type="entry name" value="sensory_box"/>
    <property type="match status" value="3"/>
</dbReference>
<dbReference type="InterPro" id="IPR035965">
    <property type="entry name" value="PAS-like_dom_sf"/>
</dbReference>
<evidence type="ECO:0000313" key="16">
    <source>
        <dbReference type="EMBL" id="MBB4106924.1"/>
    </source>
</evidence>
<dbReference type="Pfam" id="PF00989">
    <property type="entry name" value="PAS"/>
    <property type="match status" value="2"/>
</dbReference>
<reference evidence="16 17" key="1">
    <citation type="submission" date="2020-08" db="EMBL/GenBank/DDBJ databases">
        <title>Genomic Encyclopedia of Type Strains, Phase IV (KMG-IV): sequencing the most valuable type-strain genomes for metagenomic binning, comparative biology and taxonomic classification.</title>
        <authorList>
            <person name="Goeker M."/>
        </authorList>
    </citation>
    <scope>NUCLEOTIDE SEQUENCE [LARGE SCALE GENOMIC DNA]</scope>
    <source>
        <strain evidence="16 17">DSM 100774</strain>
    </source>
</reference>
<evidence type="ECO:0000256" key="1">
    <source>
        <dbReference type="ARBA" id="ARBA00000085"/>
    </source>
</evidence>
<evidence type="ECO:0000256" key="10">
    <source>
        <dbReference type="ARBA" id="ARBA00022989"/>
    </source>
</evidence>
<keyword evidence="11" id="KW-0902">Two-component regulatory system</keyword>
<dbReference type="Gene3D" id="3.30.565.10">
    <property type="entry name" value="Histidine kinase-like ATPase, C-terminal domain"/>
    <property type="match status" value="1"/>
</dbReference>
<evidence type="ECO:0000256" key="2">
    <source>
        <dbReference type="ARBA" id="ARBA00004141"/>
    </source>
</evidence>